<protein>
    <submittedName>
        <fullName evidence="2">Uncharacterized protein</fullName>
    </submittedName>
</protein>
<reference evidence="3" key="1">
    <citation type="journal article" date="2019" name="Int. J. Syst. Evol. Microbiol.">
        <title>The Global Catalogue of Microorganisms (GCM) 10K type strain sequencing project: providing services to taxonomists for standard genome sequencing and annotation.</title>
        <authorList>
            <consortium name="The Broad Institute Genomics Platform"/>
            <consortium name="The Broad Institute Genome Sequencing Center for Infectious Disease"/>
            <person name="Wu L."/>
            <person name="Ma J."/>
        </authorList>
    </citation>
    <scope>NUCLEOTIDE SEQUENCE [LARGE SCALE GENOMIC DNA]</scope>
    <source>
        <strain evidence="3">ICMP 6774ER</strain>
    </source>
</reference>
<keyword evidence="3" id="KW-1185">Reference proteome</keyword>
<evidence type="ECO:0000313" key="3">
    <source>
        <dbReference type="Proteomes" id="UP001597368"/>
    </source>
</evidence>
<keyword evidence="1" id="KW-0812">Transmembrane</keyword>
<gene>
    <name evidence="2" type="ORF">ACFSKW_15475</name>
</gene>
<dbReference type="EMBL" id="JBHUFV010000022">
    <property type="protein sequence ID" value="MFD1932875.1"/>
    <property type="molecule type" value="Genomic_DNA"/>
</dbReference>
<comment type="caution">
    <text evidence="2">The sequence shown here is derived from an EMBL/GenBank/DDBJ whole genome shotgun (WGS) entry which is preliminary data.</text>
</comment>
<dbReference type="Proteomes" id="UP001597368">
    <property type="component" value="Unassembled WGS sequence"/>
</dbReference>
<organism evidence="2 3">
    <name type="scientific">Nonomuraea mangrovi</name>
    <dbReference type="NCBI Taxonomy" id="2316207"/>
    <lineage>
        <taxon>Bacteria</taxon>
        <taxon>Bacillati</taxon>
        <taxon>Actinomycetota</taxon>
        <taxon>Actinomycetes</taxon>
        <taxon>Streptosporangiales</taxon>
        <taxon>Streptosporangiaceae</taxon>
        <taxon>Nonomuraea</taxon>
    </lineage>
</organism>
<feature type="transmembrane region" description="Helical" evidence="1">
    <location>
        <begin position="120"/>
        <end position="137"/>
    </location>
</feature>
<keyword evidence="1" id="KW-1133">Transmembrane helix</keyword>
<sequence>MGDHLEVRTPWRVAALVARVLLLVTLLWGGILVALSGRATDGTEEELRAALRRSDTVVLVKDSDELSWSRAPTGWRRLATADPDEWAAELDAAEVRGVTVVREDGDRWPPHWFEEVPSRYGLLVPAAWFITLLAMLGRSRPRYASRLGWFWLFAVGGVGAPLYLLMEPQPIWMALDEPLAPLDSRLDGLSGCLASIALAIVSGLAVFGVMALFG</sequence>
<feature type="transmembrane region" description="Helical" evidence="1">
    <location>
        <begin position="149"/>
        <end position="166"/>
    </location>
</feature>
<name>A0ABW4SVH1_9ACTN</name>
<feature type="transmembrane region" description="Helical" evidence="1">
    <location>
        <begin position="12"/>
        <end position="35"/>
    </location>
</feature>
<evidence type="ECO:0000256" key="1">
    <source>
        <dbReference type="SAM" id="Phobius"/>
    </source>
</evidence>
<keyword evidence="1" id="KW-0472">Membrane</keyword>
<dbReference type="RefSeq" id="WP_379572916.1">
    <property type="nucleotide sequence ID" value="NZ_JBHUFV010000022.1"/>
</dbReference>
<evidence type="ECO:0000313" key="2">
    <source>
        <dbReference type="EMBL" id="MFD1932875.1"/>
    </source>
</evidence>
<proteinExistence type="predicted"/>
<accession>A0ABW4SVH1</accession>
<feature type="transmembrane region" description="Helical" evidence="1">
    <location>
        <begin position="186"/>
        <end position="213"/>
    </location>
</feature>